<feature type="domain" description="MULE transposase" evidence="1">
    <location>
        <begin position="91"/>
        <end position="142"/>
    </location>
</feature>
<protein>
    <recommendedName>
        <fullName evidence="1">MULE transposase domain-containing protein</fullName>
    </recommendedName>
</protein>
<proteinExistence type="predicted"/>
<evidence type="ECO:0000313" key="3">
    <source>
        <dbReference type="Proteomes" id="UP001327560"/>
    </source>
</evidence>
<gene>
    <name evidence="2" type="ORF">Cni_G00474</name>
</gene>
<dbReference type="PANTHER" id="PTHR31973">
    <property type="entry name" value="POLYPROTEIN, PUTATIVE-RELATED"/>
    <property type="match status" value="1"/>
</dbReference>
<dbReference type="AlphaFoldDB" id="A0AAQ3JMG8"/>
<sequence length="159" mass="18469">MLLDLDKDYDIRVSSATCYKARKQAQKMILETLEEHYNLVPSYIAELKSVDMNNFFDLQVERGPNLEAIFKRFYVGFEALRSGFLRGYRLVISLDGCFLKTQIRGQLLSVIGRDENNQMFLIAWAVVEGENQDCWTWFFERLALDLRITDGFGMSVISD</sequence>
<accession>A0AAQ3JMG8</accession>
<evidence type="ECO:0000313" key="2">
    <source>
        <dbReference type="EMBL" id="WOK91783.1"/>
    </source>
</evidence>
<organism evidence="2 3">
    <name type="scientific">Canna indica</name>
    <name type="common">Indian-shot</name>
    <dbReference type="NCBI Taxonomy" id="4628"/>
    <lineage>
        <taxon>Eukaryota</taxon>
        <taxon>Viridiplantae</taxon>
        <taxon>Streptophyta</taxon>
        <taxon>Embryophyta</taxon>
        <taxon>Tracheophyta</taxon>
        <taxon>Spermatophyta</taxon>
        <taxon>Magnoliopsida</taxon>
        <taxon>Liliopsida</taxon>
        <taxon>Zingiberales</taxon>
        <taxon>Cannaceae</taxon>
        <taxon>Canna</taxon>
    </lineage>
</organism>
<dbReference type="Proteomes" id="UP001327560">
    <property type="component" value="Chromosome 1"/>
</dbReference>
<evidence type="ECO:0000259" key="1">
    <source>
        <dbReference type="Pfam" id="PF10551"/>
    </source>
</evidence>
<dbReference type="EMBL" id="CP136890">
    <property type="protein sequence ID" value="WOK91783.1"/>
    <property type="molecule type" value="Genomic_DNA"/>
</dbReference>
<dbReference type="InterPro" id="IPR018289">
    <property type="entry name" value="MULE_transposase_dom"/>
</dbReference>
<reference evidence="2 3" key="1">
    <citation type="submission" date="2023-10" db="EMBL/GenBank/DDBJ databases">
        <title>Chromosome-scale genome assembly provides insights into flower coloration mechanisms of Canna indica.</title>
        <authorList>
            <person name="Li C."/>
        </authorList>
    </citation>
    <scope>NUCLEOTIDE SEQUENCE [LARGE SCALE GENOMIC DNA]</scope>
    <source>
        <tissue evidence="2">Flower</tissue>
    </source>
</reference>
<keyword evidence="3" id="KW-1185">Reference proteome</keyword>
<name>A0AAQ3JMG8_9LILI</name>
<dbReference type="Pfam" id="PF10551">
    <property type="entry name" value="MULE"/>
    <property type="match status" value="1"/>
</dbReference>
<dbReference type="PANTHER" id="PTHR31973:SF187">
    <property type="entry name" value="MUTATOR TRANSPOSASE MUDRA PROTEIN"/>
    <property type="match status" value="1"/>
</dbReference>